<feature type="transmembrane region" description="Helical" evidence="8">
    <location>
        <begin position="288"/>
        <end position="309"/>
    </location>
</feature>
<feature type="transmembrane region" description="Helical" evidence="8">
    <location>
        <begin position="42"/>
        <end position="66"/>
    </location>
</feature>
<keyword evidence="7 8" id="KW-0472">Membrane</keyword>
<dbReference type="InterPro" id="IPR038665">
    <property type="entry name" value="Voltage-dep_anion_channel_sf"/>
</dbReference>
<dbReference type="Pfam" id="PF03595">
    <property type="entry name" value="SLAC1"/>
    <property type="match status" value="1"/>
</dbReference>
<comment type="subcellular location">
    <subcellularLocation>
        <location evidence="1">Cell membrane</location>
        <topology evidence="1">Multi-pass membrane protein</topology>
    </subcellularLocation>
</comment>
<dbReference type="KEGG" id="dti:Desti_0968"/>
<dbReference type="GO" id="GO:0005886">
    <property type="term" value="C:plasma membrane"/>
    <property type="evidence" value="ECO:0007669"/>
    <property type="project" value="UniProtKB-SubCell"/>
</dbReference>
<comment type="similarity">
    <text evidence="2">Belongs to the tellurite-resistance/dicarboxylate transporter (TDT) family.</text>
</comment>
<reference evidence="10" key="1">
    <citation type="submission" date="2012-06" db="EMBL/GenBank/DDBJ databases">
        <title>Complete sequence of chromosome of Desulfomonile tiedjei DSM 6799.</title>
        <authorList>
            <person name="Lucas S."/>
            <person name="Copeland A."/>
            <person name="Lapidus A."/>
            <person name="Glavina del Rio T."/>
            <person name="Dalin E."/>
            <person name="Tice H."/>
            <person name="Bruce D."/>
            <person name="Goodwin L."/>
            <person name="Pitluck S."/>
            <person name="Peters L."/>
            <person name="Ovchinnikova G."/>
            <person name="Zeytun A."/>
            <person name="Lu M."/>
            <person name="Kyrpides N."/>
            <person name="Mavromatis K."/>
            <person name="Ivanova N."/>
            <person name="Brettin T."/>
            <person name="Detter J.C."/>
            <person name="Han C."/>
            <person name="Larimer F."/>
            <person name="Land M."/>
            <person name="Hauser L."/>
            <person name="Markowitz V."/>
            <person name="Cheng J.-F."/>
            <person name="Hugenholtz P."/>
            <person name="Woyke T."/>
            <person name="Wu D."/>
            <person name="Spring S."/>
            <person name="Schroeder M."/>
            <person name="Brambilla E."/>
            <person name="Klenk H.-P."/>
            <person name="Eisen J.A."/>
        </authorList>
    </citation>
    <scope>NUCLEOTIDE SEQUENCE [LARGE SCALE GENOMIC DNA]</scope>
    <source>
        <strain evidence="10">ATCC 49306 / DSM 6799 / DCB-1</strain>
    </source>
</reference>
<feature type="transmembrane region" description="Helical" evidence="8">
    <location>
        <begin position="78"/>
        <end position="100"/>
    </location>
</feature>
<evidence type="ECO:0000256" key="8">
    <source>
        <dbReference type="SAM" id="Phobius"/>
    </source>
</evidence>
<dbReference type="PANTHER" id="PTHR31686:SF1">
    <property type="entry name" value="SULFITE EFFLUX PUMP SSU1"/>
    <property type="match status" value="1"/>
</dbReference>
<protein>
    <submittedName>
        <fullName evidence="9">Tellurite resistance protein-like permease</fullName>
    </submittedName>
</protein>
<dbReference type="PATRIC" id="fig|706587.4.peg.1109"/>
<dbReference type="Gene3D" id="1.50.10.150">
    <property type="entry name" value="Voltage-dependent anion channel"/>
    <property type="match status" value="1"/>
</dbReference>
<dbReference type="eggNOG" id="COG1275">
    <property type="taxonomic scope" value="Bacteria"/>
</dbReference>
<sequence length="352" mass="39977">MNSVKNRLENMIRDLSPAYFAMVMATGIISIALELRGFRQIAFYLFFLNNLLYVILWLLTIIRFILFPENVVADLANFTKGAGFLTVVAGTCILGSQFVIFSTAYWIAIFLLIVGFSIWFVLMYSMLTTFIISENKPVIQDGISGTWLLFIVSTQSVSILVARLVPQFSSYVEILLLFAVCMFFLGSFLYILIITLILYRLLFFSVTPQQLNPPYWINMGAIAITTLAGTILIPYASQTRFLEPLASFITGITVLFWATATWWIPLLMVLTVWRHVIGHVKLSYNPEYWSLVFPLGMYTTCTVHLGQVLDLRILTEIAGYFSYIAFLAWLTTFAGILNSSIQFVFETKSPLK</sequence>
<dbReference type="PANTHER" id="PTHR31686">
    <property type="match status" value="1"/>
</dbReference>
<accession>I4C295</accession>
<feature type="transmembrane region" description="Helical" evidence="8">
    <location>
        <begin position="215"/>
        <end position="233"/>
    </location>
</feature>
<keyword evidence="3" id="KW-0813">Transport</keyword>
<evidence type="ECO:0000313" key="10">
    <source>
        <dbReference type="Proteomes" id="UP000006055"/>
    </source>
</evidence>
<feature type="transmembrane region" description="Helical" evidence="8">
    <location>
        <begin position="321"/>
        <end position="345"/>
    </location>
</feature>
<feature type="transmembrane region" description="Helical" evidence="8">
    <location>
        <begin position="16"/>
        <end position="35"/>
    </location>
</feature>
<feature type="transmembrane region" description="Helical" evidence="8">
    <location>
        <begin position="107"/>
        <end position="132"/>
    </location>
</feature>
<evidence type="ECO:0000256" key="2">
    <source>
        <dbReference type="ARBA" id="ARBA00008566"/>
    </source>
</evidence>
<evidence type="ECO:0000256" key="7">
    <source>
        <dbReference type="ARBA" id="ARBA00023136"/>
    </source>
</evidence>
<keyword evidence="10" id="KW-1185">Reference proteome</keyword>
<feature type="transmembrane region" description="Helical" evidence="8">
    <location>
        <begin position="144"/>
        <end position="162"/>
    </location>
</feature>
<evidence type="ECO:0000256" key="5">
    <source>
        <dbReference type="ARBA" id="ARBA00022692"/>
    </source>
</evidence>
<evidence type="ECO:0000256" key="6">
    <source>
        <dbReference type="ARBA" id="ARBA00022989"/>
    </source>
</evidence>
<keyword evidence="4" id="KW-1003">Cell membrane</keyword>
<dbReference type="AlphaFoldDB" id="I4C295"/>
<dbReference type="GO" id="GO:0000319">
    <property type="term" value="F:sulfite transmembrane transporter activity"/>
    <property type="evidence" value="ECO:0007669"/>
    <property type="project" value="TreeGrafter"/>
</dbReference>
<feature type="transmembrane region" description="Helical" evidence="8">
    <location>
        <begin position="245"/>
        <end position="268"/>
    </location>
</feature>
<evidence type="ECO:0000256" key="4">
    <source>
        <dbReference type="ARBA" id="ARBA00022475"/>
    </source>
</evidence>
<evidence type="ECO:0000256" key="1">
    <source>
        <dbReference type="ARBA" id="ARBA00004651"/>
    </source>
</evidence>
<dbReference type="Proteomes" id="UP000006055">
    <property type="component" value="Chromosome"/>
</dbReference>
<organism evidence="9 10">
    <name type="scientific">Desulfomonile tiedjei (strain ATCC 49306 / DSM 6799 / DCB-1)</name>
    <dbReference type="NCBI Taxonomy" id="706587"/>
    <lineage>
        <taxon>Bacteria</taxon>
        <taxon>Pseudomonadati</taxon>
        <taxon>Thermodesulfobacteriota</taxon>
        <taxon>Desulfomonilia</taxon>
        <taxon>Desulfomonilales</taxon>
        <taxon>Desulfomonilaceae</taxon>
        <taxon>Desulfomonile</taxon>
    </lineage>
</organism>
<keyword evidence="5 8" id="KW-0812">Transmembrane</keyword>
<name>I4C295_DESTA</name>
<dbReference type="CDD" id="cd09319">
    <property type="entry name" value="TDT_like_1"/>
    <property type="match status" value="1"/>
</dbReference>
<keyword evidence="6 8" id="KW-1133">Transmembrane helix</keyword>
<dbReference type="EMBL" id="CP003360">
    <property type="protein sequence ID" value="AFM23686.1"/>
    <property type="molecule type" value="Genomic_DNA"/>
</dbReference>
<dbReference type="STRING" id="706587.Desti_0968"/>
<dbReference type="OrthoDB" id="958273at2"/>
<evidence type="ECO:0000313" key="9">
    <source>
        <dbReference type="EMBL" id="AFM23686.1"/>
    </source>
</evidence>
<feature type="transmembrane region" description="Helical" evidence="8">
    <location>
        <begin position="174"/>
        <end position="203"/>
    </location>
</feature>
<evidence type="ECO:0000256" key="3">
    <source>
        <dbReference type="ARBA" id="ARBA00022448"/>
    </source>
</evidence>
<dbReference type="InterPro" id="IPR051629">
    <property type="entry name" value="Sulfite_efflux_TDT"/>
</dbReference>
<gene>
    <name evidence="9" type="ordered locus">Desti_0968</name>
</gene>
<dbReference type="InterPro" id="IPR004695">
    <property type="entry name" value="SLAC1/Mae1/Ssu1/TehA"/>
</dbReference>
<dbReference type="HOGENOM" id="CLU_052472_0_0_7"/>
<proteinExistence type="inferred from homology"/>